<accession>A0AAN9TPM8</accession>
<evidence type="ECO:0000256" key="5">
    <source>
        <dbReference type="ARBA" id="ARBA00023065"/>
    </source>
</evidence>
<dbReference type="GO" id="GO:0030322">
    <property type="term" value="P:stabilization of membrane potential"/>
    <property type="evidence" value="ECO:0007669"/>
    <property type="project" value="TreeGrafter"/>
</dbReference>
<evidence type="ECO:0000256" key="9">
    <source>
        <dbReference type="SAM" id="MobiDB-lite"/>
    </source>
</evidence>
<dbReference type="GO" id="GO:0005886">
    <property type="term" value="C:plasma membrane"/>
    <property type="evidence" value="ECO:0007669"/>
    <property type="project" value="TreeGrafter"/>
</dbReference>
<keyword evidence="4 10" id="KW-1133">Transmembrane helix</keyword>
<feature type="transmembrane region" description="Helical" evidence="10">
    <location>
        <begin position="161"/>
        <end position="179"/>
    </location>
</feature>
<evidence type="ECO:0000256" key="1">
    <source>
        <dbReference type="ARBA" id="ARBA00004141"/>
    </source>
</evidence>
<feature type="transmembrane region" description="Helical" evidence="10">
    <location>
        <begin position="28"/>
        <end position="48"/>
    </location>
</feature>
<comment type="subcellular location">
    <subcellularLocation>
        <location evidence="1">Membrane</location>
        <topology evidence="1">Multi-pass membrane protein</topology>
    </subcellularLocation>
</comment>
<keyword evidence="5 8" id="KW-0406">Ion transport</keyword>
<dbReference type="SUPFAM" id="SSF81324">
    <property type="entry name" value="Voltage-gated potassium channels"/>
    <property type="match status" value="2"/>
</dbReference>
<evidence type="ECO:0000256" key="10">
    <source>
        <dbReference type="SAM" id="Phobius"/>
    </source>
</evidence>
<keyword evidence="13" id="KW-1185">Reference proteome</keyword>
<comment type="caution">
    <text evidence="12">The sequence shown here is derived from an EMBL/GenBank/DDBJ whole genome shotgun (WGS) entry which is preliminary data.</text>
</comment>
<evidence type="ECO:0000256" key="6">
    <source>
        <dbReference type="ARBA" id="ARBA00023136"/>
    </source>
</evidence>
<evidence type="ECO:0000256" key="2">
    <source>
        <dbReference type="ARBA" id="ARBA00022448"/>
    </source>
</evidence>
<evidence type="ECO:0000256" key="3">
    <source>
        <dbReference type="ARBA" id="ARBA00022692"/>
    </source>
</evidence>
<dbReference type="Pfam" id="PF07885">
    <property type="entry name" value="Ion_trans_2"/>
    <property type="match status" value="2"/>
</dbReference>
<feature type="transmembrane region" description="Helical" evidence="10">
    <location>
        <begin position="273"/>
        <end position="295"/>
    </location>
</feature>
<evidence type="ECO:0000259" key="11">
    <source>
        <dbReference type="Pfam" id="PF07885"/>
    </source>
</evidence>
<evidence type="ECO:0000256" key="7">
    <source>
        <dbReference type="ARBA" id="ARBA00023303"/>
    </source>
</evidence>
<evidence type="ECO:0000256" key="4">
    <source>
        <dbReference type="ARBA" id="ARBA00022989"/>
    </source>
</evidence>
<protein>
    <recommendedName>
        <fullName evidence="11">Potassium channel domain-containing protein</fullName>
    </recommendedName>
</protein>
<feature type="region of interest" description="Disordered" evidence="9">
    <location>
        <begin position="235"/>
        <end position="269"/>
    </location>
</feature>
<evidence type="ECO:0000313" key="12">
    <source>
        <dbReference type="EMBL" id="KAK7598166.1"/>
    </source>
</evidence>
<dbReference type="PANTHER" id="PTHR11003:SF352">
    <property type="entry name" value="BCDNA.GH04802-RELATED"/>
    <property type="match status" value="1"/>
</dbReference>
<dbReference type="InterPro" id="IPR013099">
    <property type="entry name" value="K_chnl_dom"/>
</dbReference>
<keyword evidence="7 8" id="KW-0407">Ion channel</keyword>
<evidence type="ECO:0000313" key="13">
    <source>
        <dbReference type="Proteomes" id="UP001367676"/>
    </source>
</evidence>
<keyword evidence="2 8" id="KW-0813">Transport</keyword>
<feature type="compositionally biased region" description="Acidic residues" evidence="9">
    <location>
        <begin position="247"/>
        <end position="258"/>
    </location>
</feature>
<dbReference type="GO" id="GO:0015271">
    <property type="term" value="F:outward rectifier potassium channel activity"/>
    <property type="evidence" value="ECO:0007669"/>
    <property type="project" value="TreeGrafter"/>
</dbReference>
<gene>
    <name evidence="12" type="ORF">V9T40_006401</name>
</gene>
<dbReference type="PANTHER" id="PTHR11003">
    <property type="entry name" value="POTASSIUM CHANNEL, SUBFAMILY K"/>
    <property type="match status" value="1"/>
</dbReference>
<feature type="transmembrane region" description="Helical" evidence="10">
    <location>
        <begin position="131"/>
        <end position="149"/>
    </location>
</feature>
<name>A0AAN9TPM8_9HEMI</name>
<keyword evidence="3 8" id="KW-0812">Transmembrane</keyword>
<keyword evidence="6 10" id="KW-0472">Membrane</keyword>
<sequence length="384" mass="43994">MDRRRSSRRNARPKKSWIQKCKDCLRQFIAFLFSNVGIICLVVGYTMAGAVMFQEIEGKGEIAEKEFKDKMTGIYDQSLNQLWEIVQMWNSDKASSYLYRTDQVLRKFQNHIVEIVKKDDYDGTNTNMTRWSLSTAFLYCLTVITTIGYGNVFPHTGWGKFATIVYAIFGMPLFLLYLSNIGDLLAKSFKWLYAKFCLCKICRLRKGRTLSNSMPRRSMSTSSWRNATNDKAWQMTSRDRRSNTAMDSEESDDEDTETETSSSSVSTKDPQDVVVPISLCLAIMIGFISLGALLFGREEKSKEGLSFLDGSYFCFISLSTIGFGDIVPPMDPSEYFELNFILCSIYLMLGMALIAMCFNLMQQDVVQKIRTCTDIVRRIARCRR</sequence>
<feature type="transmembrane region" description="Helical" evidence="10">
    <location>
        <begin position="307"/>
        <end position="327"/>
    </location>
</feature>
<evidence type="ECO:0000256" key="8">
    <source>
        <dbReference type="RuleBase" id="RU003857"/>
    </source>
</evidence>
<dbReference type="PRINTS" id="PR01333">
    <property type="entry name" value="2POREKCHANEL"/>
</dbReference>
<feature type="domain" description="Potassium channel" evidence="11">
    <location>
        <begin position="126"/>
        <end position="186"/>
    </location>
</feature>
<dbReference type="GO" id="GO:0022841">
    <property type="term" value="F:potassium ion leak channel activity"/>
    <property type="evidence" value="ECO:0007669"/>
    <property type="project" value="TreeGrafter"/>
</dbReference>
<dbReference type="InterPro" id="IPR003280">
    <property type="entry name" value="2pore_dom_K_chnl"/>
</dbReference>
<dbReference type="EMBL" id="JBBCAQ010000014">
    <property type="protein sequence ID" value="KAK7598166.1"/>
    <property type="molecule type" value="Genomic_DNA"/>
</dbReference>
<comment type="similarity">
    <text evidence="8">Belongs to the two pore domain potassium channel (TC 1.A.1.8) family.</text>
</comment>
<dbReference type="Proteomes" id="UP001367676">
    <property type="component" value="Unassembled WGS sequence"/>
</dbReference>
<dbReference type="AlphaFoldDB" id="A0AAN9TPM8"/>
<dbReference type="Gene3D" id="1.10.287.70">
    <property type="match status" value="1"/>
</dbReference>
<feature type="transmembrane region" description="Helical" evidence="10">
    <location>
        <begin position="339"/>
        <end position="361"/>
    </location>
</feature>
<proteinExistence type="inferred from homology"/>
<feature type="domain" description="Potassium channel" evidence="11">
    <location>
        <begin position="284"/>
        <end position="363"/>
    </location>
</feature>
<organism evidence="12 13">
    <name type="scientific">Parthenolecanium corni</name>
    <dbReference type="NCBI Taxonomy" id="536013"/>
    <lineage>
        <taxon>Eukaryota</taxon>
        <taxon>Metazoa</taxon>
        <taxon>Ecdysozoa</taxon>
        <taxon>Arthropoda</taxon>
        <taxon>Hexapoda</taxon>
        <taxon>Insecta</taxon>
        <taxon>Pterygota</taxon>
        <taxon>Neoptera</taxon>
        <taxon>Paraneoptera</taxon>
        <taxon>Hemiptera</taxon>
        <taxon>Sternorrhyncha</taxon>
        <taxon>Coccoidea</taxon>
        <taxon>Coccidae</taxon>
        <taxon>Parthenolecanium</taxon>
    </lineage>
</organism>
<reference evidence="12 13" key="1">
    <citation type="submission" date="2024-03" db="EMBL/GenBank/DDBJ databases">
        <title>Adaptation during the transition from Ophiocordyceps entomopathogen to insect associate is accompanied by gene loss and intensified selection.</title>
        <authorList>
            <person name="Ward C.M."/>
            <person name="Onetto C.A."/>
            <person name="Borneman A.R."/>
        </authorList>
    </citation>
    <scope>NUCLEOTIDE SEQUENCE [LARGE SCALE GENOMIC DNA]</scope>
    <source>
        <strain evidence="12">AWRI1</strain>
        <tissue evidence="12">Single Adult Female</tissue>
    </source>
</reference>